<proteinExistence type="predicted"/>
<evidence type="ECO:0000256" key="1">
    <source>
        <dbReference type="SAM" id="Phobius"/>
    </source>
</evidence>
<feature type="transmembrane region" description="Helical" evidence="1">
    <location>
        <begin position="20"/>
        <end position="41"/>
    </location>
</feature>
<feature type="transmembrane region" description="Helical" evidence="1">
    <location>
        <begin position="81"/>
        <end position="101"/>
    </location>
</feature>
<keyword evidence="1" id="KW-0812">Transmembrane</keyword>
<feature type="transmembrane region" description="Helical" evidence="1">
    <location>
        <begin position="122"/>
        <end position="140"/>
    </location>
</feature>
<dbReference type="Proteomes" id="UP000193642">
    <property type="component" value="Unassembled WGS sequence"/>
</dbReference>
<name>A0A1Y2CU50_9FUNG</name>
<comment type="caution">
    <text evidence="2">The sequence shown here is derived from an EMBL/GenBank/DDBJ whole genome shotgun (WGS) entry which is preliminary data.</text>
</comment>
<feature type="transmembrane region" description="Helical" evidence="1">
    <location>
        <begin position="204"/>
        <end position="227"/>
    </location>
</feature>
<feature type="transmembrane region" description="Helical" evidence="1">
    <location>
        <begin position="233"/>
        <end position="256"/>
    </location>
</feature>
<reference evidence="2 3" key="1">
    <citation type="submission" date="2016-07" db="EMBL/GenBank/DDBJ databases">
        <title>Pervasive Adenine N6-methylation of Active Genes in Fungi.</title>
        <authorList>
            <consortium name="DOE Joint Genome Institute"/>
            <person name="Mondo S.J."/>
            <person name="Dannebaum R.O."/>
            <person name="Kuo R.C."/>
            <person name="Labutti K."/>
            <person name="Haridas S."/>
            <person name="Kuo A."/>
            <person name="Salamov A."/>
            <person name="Ahrendt S.R."/>
            <person name="Lipzen A."/>
            <person name="Sullivan W."/>
            <person name="Andreopoulos W.B."/>
            <person name="Clum A."/>
            <person name="Lindquist E."/>
            <person name="Daum C."/>
            <person name="Ramamoorthy G.K."/>
            <person name="Gryganskyi A."/>
            <person name="Culley D."/>
            <person name="Magnuson J.K."/>
            <person name="James T.Y."/>
            <person name="O'Malley M.A."/>
            <person name="Stajich J.E."/>
            <person name="Spatafora J.W."/>
            <person name="Visel A."/>
            <person name="Grigoriev I.V."/>
        </authorList>
    </citation>
    <scope>NUCLEOTIDE SEQUENCE [LARGE SCALE GENOMIC DNA]</scope>
    <source>
        <strain evidence="2 3">JEL800</strain>
    </source>
</reference>
<keyword evidence="1" id="KW-1133">Transmembrane helix</keyword>
<dbReference type="EMBL" id="MCGO01000007">
    <property type="protein sequence ID" value="ORY50590.1"/>
    <property type="molecule type" value="Genomic_DNA"/>
</dbReference>
<feature type="transmembrane region" description="Helical" evidence="1">
    <location>
        <begin position="53"/>
        <end position="75"/>
    </location>
</feature>
<accession>A0A1Y2CU50</accession>
<keyword evidence="3" id="KW-1185">Reference proteome</keyword>
<dbReference type="AlphaFoldDB" id="A0A1Y2CU50"/>
<organism evidence="2 3">
    <name type="scientific">Rhizoclosmatium globosum</name>
    <dbReference type="NCBI Taxonomy" id="329046"/>
    <lineage>
        <taxon>Eukaryota</taxon>
        <taxon>Fungi</taxon>
        <taxon>Fungi incertae sedis</taxon>
        <taxon>Chytridiomycota</taxon>
        <taxon>Chytridiomycota incertae sedis</taxon>
        <taxon>Chytridiomycetes</taxon>
        <taxon>Chytridiales</taxon>
        <taxon>Chytriomycetaceae</taxon>
        <taxon>Rhizoclosmatium</taxon>
    </lineage>
</organism>
<dbReference type="OrthoDB" id="2173155at2759"/>
<evidence type="ECO:0000313" key="3">
    <source>
        <dbReference type="Proteomes" id="UP000193642"/>
    </source>
</evidence>
<protein>
    <submittedName>
        <fullName evidence="2">Uncharacterized protein</fullName>
    </submittedName>
</protein>
<sequence>MDYQLHQNATLQATVTTVLGSLSLITGLIFIYFLGFLYTYSADLKAVLTVKNLLLFGLQLFQIGYFASHACYISFQISRPISVIEAVFLAGWESCFIWVSWTRSHDVFHVSSSPQAIKVFQVLVIITTVVTLIPPITILIDFNPEEGELAYIGSVLANGISIFILDTYFVFCYLMYLFQRTVETVELKGYEVDAVSIFRIIARYGLFASIATFACLCFVGGVASVSTDPNGDIYQYAIFIMLTDISCFLSTLCLVLMKMKLVRFRVCQKNKNIKK</sequence>
<gene>
    <name evidence="2" type="ORF">BCR33DRAFT_713355</name>
</gene>
<evidence type="ECO:0000313" key="2">
    <source>
        <dbReference type="EMBL" id="ORY50590.1"/>
    </source>
</evidence>
<feature type="transmembrane region" description="Helical" evidence="1">
    <location>
        <begin position="160"/>
        <end position="178"/>
    </location>
</feature>
<keyword evidence="1" id="KW-0472">Membrane</keyword>